<sequence>MERSGSRGRERSGSRLVGAGAARKGIASPVPKPVGRGLDRGRGEGNGLFRKGLYSSKMAVDSNCGDDFPDEKNPIGLGYRQNPCKTVSGTPIKTLINEEMSKELETRRPTPSLVARLMGLDSLPSSKVANKPRDRMESCLSHVSSVGYQGKHATCEEHLFQKSIDENQDFKDVFEIVEMKKSEESKHQSVQKVISSSQRSETDVAFIRQKFMDVKRLSTNESLRQSKEFDDALEVLDSNKDLFLKFLQEPNSLFSKHLQGLKCAPPPPHAGHITILKSANGTKHRNTEVHLESEINTDRCSHMQKGDAAYLRRPGPGLMNHSIREHGSPLAHKLSKSDYAGRNEVCSHGTRIVVLKPSLEMTQNKARNLLLPRSSDDIQFGYKKQREARRVGIQELHSEGRARQKSSDNVEVMSHRTKGSREIAREITEQMRHNMSNSRKNVANSRSNSNYREERPRRRCEVVKPEAYQWSPGHIHYMDNDTASSSSSNSTETSVTREARKRLSERWKITKRSQQVGIMQKPPGTLGEMLSLPDREMPIKPRFIIQRDKKLAKYEAIEREGSPSGISSKDGWKEGCSRKLERSVSLPNSTTFGIPNLSATHKAANHGGCYLLKDVLNLEPDDSSEENNNRRIFSSRRGLKYRRNKPPQLDSFEAKNVVLKKEIHVNKLPKDNVDATLMAEPFDDPVPDKGHPVDDFLAPLADLSSLVANEELMNKPNSCEVLKEDFSSLDQNDIKKEETSYHQTGSVLLSDQNLTELGSPVSSKEAEQPSPVSVLECRPSEEISSSGCFESVSADLKELRMQLRLLKLESSDAYAEELETIFSDADDEHCHPLTETTEILLAFEDEDDRDFSYLLDVLSDLGVHEAEWDGLSDTFYTREYPVCSNAFDSLEKKYRNVKSWSRSERKLLFDLINLVLSEIVEQIKNQHAWVKPRRLIGPMCSHDCLVEKVWQMVVKYRKESESKLDEVLELKYLNLVEGVDIVGIEIESMLKDELLEELFFDLMIAG</sequence>
<protein>
    <submittedName>
        <fullName evidence="1">Uncharacterized protein</fullName>
    </submittedName>
</protein>
<reference evidence="2" key="1">
    <citation type="journal article" date="2022" name="Nat. Commun.">
        <title>Chromosome evolution and the genetic basis of agronomically important traits in greater yam.</title>
        <authorList>
            <person name="Bredeson J.V."/>
            <person name="Lyons J.B."/>
            <person name="Oniyinde I.O."/>
            <person name="Okereke N.R."/>
            <person name="Kolade O."/>
            <person name="Nnabue I."/>
            <person name="Nwadili C.O."/>
            <person name="Hribova E."/>
            <person name="Parker M."/>
            <person name="Nwogha J."/>
            <person name="Shu S."/>
            <person name="Carlson J."/>
            <person name="Kariba R."/>
            <person name="Muthemba S."/>
            <person name="Knop K."/>
            <person name="Barton G.J."/>
            <person name="Sherwood A.V."/>
            <person name="Lopez-Montes A."/>
            <person name="Asiedu R."/>
            <person name="Jamnadass R."/>
            <person name="Muchugi A."/>
            <person name="Goodstein D."/>
            <person name="Egesi C.N."/>
            <person name="Featherston J."/>
            <person name="Asfaw A."/>
            <person name="Simpson G.G."/>
            <person name="Dolezel J."/>
            <person name="Hendre P.S."/>
            <person name="Van Deynze A."/>
            <person name="Kumar P.L."/>
            <person name="Obidiegwu J.E."/>
            <person name="Bhattacharjee R."/>
            <person name="Rokhsar D.S."/>
        </authorList>
    </citation>
    <scope>NUCLEOTIDE SEQUENCE [LARGE SCALE GENOMIC DNA]</scope>
    <source>
        <strain evidence="2">cv. TDa95/00328</strain>
    </source>
</reference>
<keyword evidence="2" id="KW-1185">Reference proteome</keyword>
<organism evidence="1 2">
    <name type="scientific">Dioscorea alata</name>
    <name type="common">Purple yam</name>
    <dbReference type="NCBI Taxonomy" id="55571"/>
    <lineage>
        <taxon>Eukaryota</taxon>
        <taxon>Viridiplantae</taxon>
        <taxon>Streptophyta</taxon>
        <taxon>Embryophyta</taxon>
        <taxon>Tracheophyta</taxon>
        <taxon>Spermatophyta</taxon>
        <taxon>Magnoliopsida</taxon>
        <taxon>Liliopsida</taxon>
        <taxon>Dioscoreales</taxon>
        <taxon>Dioscoreaceae</taxon>
        <taxon>Dioscorea</taxon>
    </lineage>
</organism>
<gene>
    <name evidence="1" type="ORF">IHE45_12G080100</name>
</gene>
<dbReference type="Proteomes" id="UP000827976">
    <property type="component" value="Chromosome 12"/>
</dbReference>
<proteinExistence type="predicted"/>
<name>A0ACB7V340_DIOAL</name>
<comment type="caution">
    <text evidence="1">The sequence shown here is derived from an EMBL/GenBank/DDBJ whole genome shotgun (WGS) entry which is preliminary data.</text>
</comment>
<evidence type="ECO:0000313" key="1">
    <source>
        <dbReference type="EMBL" id="KAH7667752.1"/>
    </source>
</evidence>
<accession>A0ACB7V340</accession>
<evidence type="ECO:0000313" key="2">
    <source>
        <dbReference type="Proteomes" id="UP000827976"/>
    </source>
</evidence>
<dbReference type="EMBL" id="CM037022">
    <property type="protein sequence ID" value="KAH7667752.1"/>
    <property type="molecule type" value="Genomic_DNA"/>
</dbReference>